<dbReference type="EMBL" id="BMNI01000004">
    <property type="protein sequence ID" value="GGO89375.1"/>
    <property type="molecule type" value="Genomic_DNA"/>
</dbReference>
<sequence>MMTRVTKDLGTSDAPAAARSVPPAWRDTRLWIGVALVAASITLGARVMASADDATQVWALRADLQPGATVQPDDLVATAVRLDDTAAERYLAVADPLPHDLRLLRAVGAGELLPAAALGAADEGVVSVPLSVPSGAMPPSLEPGAVVDVWVASGDRGEAAVPVLDDVAVREVPAVDEVLGAGGERQVVVAVPVDARDGVGRVLAAARDGRVSITREG</sequence>
<organism evidence="1 2">
    <name type="scientific">Nocardioides phosphati</name>
    <dbReference type="NCBI Taxonomy" id="1867775"/>
    <lineage>
        <taxon>Bacteria</taxon>
        <taxon>Bacillati</taxon>
        <taxon>Actinomycetota</taxon>
        <taxon>Actinomycetes</taxon>
        <taxon>Propionibacteriales</taxon>
        <taxon>Nocardioidaceae</taxon>
        <taxon>Nocardioides</taxon>
    </lineage>
</organism>
<evidence type="ECO:0000313" key="2">
    <source>
        <dbReference type="Proteomes" id="UP000655410"/>
    </source>
</evidence>
<dbReference type="Proteomes" id="UP000655410">
    <property type="component" value="Unassembled WGS sequence"/>
</dbReference>
<keyword evidence="2" id="KW-1185">Reference proteome</keyword>
<evidence type="ECO:0000313" key="1">
    <source>
        <dbReference type="EMBL" id="GGO89375.1"/>
    </source>
</evidence>
<comment type="caution">
    <text evidence="1">The sequence shown here is derived from an EMBL/GenBank/DDBJ whole genome shotgun (WGS) entry which is preliminary data.</text>
</comment>
<protein>
    <recommendedName>
        <fullName evidence="3">SAF domain-containing protein</fullName>
    </recommendedName>
</protein>
<name>A0ABQ2NB40_9ACTN</name>
<proteinExistence type="predicted"/>
<gene>
    <name evidence="1" type="ORF">GCM10011584_18600</name>
</gene>
<accession>A0ABQ2NB40</accession>
<evidence type="ECO:0008006" key="3">
    <source>
        <dbReference type="Google" id="ProtNLM"/>
    </source>
</evidence>
<reference evidence="2" key="1">
    <citation type="journal article" date="2019" name="Int. J. Syst. Evol. Microbiol.">
        <title>The Global Catalogue of Microorganisms (GCM) 10K type strain sequencing project: providing services to taxonomists for standard genome sequencing and annotation.</title>
        <authorList>
            <consortium name="The Broad Institute Genomics Platform"/>
            <consortium name="The Broad Institute Genome Sequencing Center for Infectious Disease"/>
            <person name="Wu L."/>
            <person name="Ma J."/>
        </authorList>
    </citation>
    <scope>NUCLEOTIDE SEQUENCE [LARGE SCALE GENOMIC DNA]</scope>
    <source>
        <strain evidence="2">CGMCC 4.7371</strain>
    </source>
</reference>